<evidence type="ECO:0000256" key="4">
    <source>
        <dbReference type="ARBA" id="ARBA00023187"/>
    </source>
</evidence>
<evidence type="ECO:0000313" key="8">
    <source>
        <dbReference type="EMBL" id="RWS10422.1"/>
    </source>
</evidence>
<feature type="compositionally biased region" description="Low complexity" evidence="6">
    <location>
        <begin position="333"/>
        <end position="358"/>
    </location>
</feature>
<dbReference type="OrthoDB" id="6427812at2759"/>
<dbReference type="Pfam" id="PF15912">
    <property type="entry name" value="VIR_N"/>
    <property type="match status" value="1"/>
</dbReference>
<reference evidence="8 9" key="1">
    <citation type="journal article" date="2018" name="Gigascience">
        <title>Genomes of trombidid mites reveal novel predicted allergens and laterally-transferred genes associated with secondary metabolism.</title>
        <authorList>
            <person name="Dong X."/>
            <person name="Chaisiri K."/>
            <person name="Xia D."/>
            <person name="Armstrong S.D."/>
            <person name="Fang Y."/>
            <person name="Donnelly M.J."/>
            <person name="Kadowaki T."/>
            <person name="McGarry J.W."/>
            <person name="Darby A.C."/>
            <person name="Makepeace B.L."/>
        </authorList>
    </citation>
    <scope>NUCLEOTIDE SEQUENCE [LARGE SCALE GENOMIC DNA]</scope>
    <source>
        <strain evidence="8">UoL-WK</strain>
    </source>
</reference>
<keyword evidence="9" id="KW-1185">Reference proteome</keyword>
<gene>
    <name evidence="8" type="ORF">B4U79_10636</name>
</gene>
<feature type="compositionally biased region" description="Basic residues" evidence="6">
    <location>
        <begin position="276"/>
        <end position="301"/>
    </location>
</feature>
<comment type="caution">
    <text evidence="8">The sequence shown here is derived from an EMBL/GenBank/DDBJ whole genome shotgun (WGS) entry which is preliminary data.</text>
</comment>
<feature type="compositionally biased region" description="Low complexity" evidence="6">
    <location>
        <begin position="1797"/>
        <end position="1812"/>
    </location>
</feature>
<comment type="similarity">
    <text evidence="2">Belongs to the vir family.</text>
</comment>
<evidence type="ECO:0000256" key="2">
    <source>
        <dbReference type="ARBA" id="ARBA00008371"/>
    </source>
</evidence>
<feature type="compositionally biased region" description="Polar residues" evidence="6">
    <location>
        <begin position="403"/>
        <end position="413"/>
    </location>
</feature>
<evidence type="ECO:0000259" key="7">
    <source>
        <dbReference type="Pfam" id="PF15912"/>
    </source>
</evidence>
<name>A0A3S4R1K2_9ACAR</name>
<feature type="region of interest" description="Disordered" evidence="6">
    <location>
        <begin position="1696"/>
        <end position="1715"/>
    </location>
</feature>
<evidence type="ECO:0000256" key="5">
    <source>
        <dbReference type="ARBA" id="ARBA00023242"/>
    </source>
</evidence>
<feature type="compositionally biased region" description="Basic and acidic residues" evidence="6">
    <location>
        <begin position="222"/>
        <end position="242"/>
    </location>
</feature>
<feature type="region of interest" description="Disordered" evidence="6">
    <location>
        <begin position="399"/>
        <end position="421"/>
    </location>
</feature>
<dbReference type="PANTHER" id="PTHR23185:SF0">
    <property type="entry name" value="PROTEIN VIRILIZER HOMOLOG"/>
    <property type="match status" value="1"/>
</dbReference>
<proteinExistence type="inferred from homology"/>
<feature type="compositionally biased region" description="Basic and acidic residues" evidence="6">
    <location>
        <begin position="359"/>
        <end position="386"/>
    </location>
</feature>
<dbReference type="GO" id="GO:0005634">
    <property type="term" value="C:nucleus"/>
    <property type="evidence" value="ECO:0007669"/>
    <property type="project" value="UniProtKB-SubCell"/>
</dbReference>
<feature type="domain" description="Virilizer N-terminal" evidence="7">
    <location>
        <begin position="17"/>
        <end position="257"/>
    </location>
</feature>
<feature type="compositionally biased region" description="Low complexity" evidence="6">
    <location>
        <begin position="1705"/>
        <end position="1714"/>
    </location>
</feature>
<evidence type="ECO:0000256" key="6">
    <source>
        <dbReference type="SAM" id="MobiDB-lite"/>
    </source>
</evidence>
<dbReference type="InterPro" id="IPR026736">
    <property type="entry name" value="Virilizer"/>
</dbReference>
<evidence type="ECO:0000256" key="1">
    <source>
        <dbReference type="ARBA" id="ARBA00004123"/>
    </source>
</evidence>
<organism evidence="8 9">
    <name type="scientific">Dinothrombium tinctorium</name>
    <dbReference type="NCBI Taxonomy" id="1965070"/>
    <lineage>
        <taxon>Eukaryota</taxon>
        <taxon>Metazoa</taxon>
        <taxon>Ecdysozoa</taxon>
        <taxon>Arthropoda</taxon>
        <taxon>Chelicerata</taxon>
        <taxon>Arachnida</taxon>
        <taxon>Acari</taxon>
        <taxon>Acariformes</taxon>
        <taxon>Trombidiformes</taxon>
        <taxon>Prostigmata</taxon>
        <taxon>Anystina</taxon>
        <taxon>Parasitengona</taxon>
        <taxon>Trombidioidea</taxon>
        <taxon>Trombidiidae</taxon>
        <taxon>Dinothrombium</taxon>
    </lineage>
</organism>
<dbReference type="GO" id="GO:0036396">
    <property type="term" value="C:RNA N6-methyladenosine methyltransferase complex"/>
    <property type="evidence" value="ECO:0007669"/>
    <property type="project" value="TreeGrafter"/>
</dbReference>
<protein>
    <submittedName>
        <fullName evidence="8">Protein virilizer-like protein</fullName>
    </submittedName>
</protein>
<sequence>MEKEYESGEQKCDQLPDLVFFDTFAHETHEFTRPVFIDHITVIPLGTKIEADFPGGVRLGATNPSSFALQFYINDLTKPNVSTFSYFGSIDYKQNVCKEFSPSEKKPTDGLLIRGCYSTLTLAIFGEVTDLSSIIPQSETPSTTPVLEPNSSFSLPSNVPFDSVISAEEKAVFGKSEDFDSLISRREKHVVEESDLVTVNQADFVNQSETKKSPETFIKSKETFLFTERNHEKERTHSEEKKKVHTSPPYGRRKSKSPISYSKIRSRSGSNSPEHPKRRSSRSPYRKRRTPSPYSKRRSPHSSRSSPKSVRSRSPRSIQSLSPSPKYSGRTGSPSSRSQKSSRSLKSTSSTSHSPPLRRSNENLSHKDDKQYEKQEKDAKHEDGEKQSVSLALDTDMLEPVSSEHSPVSAENVSDNEDLGDIDMESGNDNLGAVKDNDDFEAISSDEEYIDDGPIEESDVLIEYGDYHQMNDYSYIWTFNPFQCEFFPLNYFHDPSSSIFNKRQDNINQKKLSEVLSLIDSFKSEITKNEKWIEAVEVVAESIHILSLDNNVELVQCLIDWVIEGLDYDLAIRQPLTGYKVRHMKAGIKLLIALLDVNDDIVNALLSTEAVRMLLDLFFKPYMSLPVKLLITRGLDAVCNTAAGIQHITTYRHTFENTKDGSKKTCYQVLLNLVLSKPSTRLSAALIALLKKIHFYECIELLKKIIEEHKTTYELEFAKLRSLLIEITTTFRKAKQSLSQRVRYLPVSSQFQVSEVSNSIYFAIYRWMKHHDTINCLIQLYQDPDLDNLVEYCDEFVAEILNGEHGPLFFLGKEMVNKTNVLQRIMMQHCDENENQNNIGLRLSFILQAYYLIDSLFAIQKQENFDISRSCDDPETTSTIHRLYALVFNNSGRRAVIESLSTSDNLRVLLPFLTPTGNDKIDSKLFKSCCTGYAVELCLLTVHSCEDRIINFIENHAENLLKLANNEYLPKLHVLSSWLSPLKNDLKISYSEHTFKSLVEIIKKYSENVTEVNDNGYFIISPELITVVRILKQLCVKPLKEEKYDFGCSIELKYQYGIIQLYTLDSLSLFINIMNKLLDTYLKPSHQSPALVGYQGSLVIFFIHPTLKIIKEILYQLTTAQGKDFKDVSPIPVFLRTYSLMSIFPSSSVHYSLSQEICSIIIEILMIYTQICLSATETEEAFIKSVWTKMVHEVFQYTFSQPLTFIHGLTLLSELLPLPLPLRVPEPLNSDEILKLVNFRKLWSAHLHVLNSDIETMITNFIFSSSQYIQQLLRRICIRISDLTASSAVTIVKCVLELFLEHFPSEGQITSQFYSVLNLLSSLLTHPPFKITVIQVIYGIKCEEKYGQILNKLLNLLRINSDKLSSISTMETLLLSNSIPPKEALVLVSNTLISQTSLDINGNNVSLISLCLRTMSMLCEHDVGFWTIKQGLLEKYPNALHTLITNLSNLLENDPSKSDYYKQALHHCIEFFKLLLNADENEDTVCQRKLKLSNAEMRKLLKLDSEGELDNKPNLLSIVQRTLKSMESDEEKLINLIDWLLLHLDSKINESGTQNVPQEPILPSPESLTALFSGRQIFYVTNHFTGERHYFPLSSEFFDYDPSLIGDTKKINLLALSEKYCGPDFNLKTTLEELCKCQEPGELPLSVTSEATTTKKRYEPLITQKDSMPFTTSKIPFVAPMRGRGFARQGMIMHSSRANDPFRSRPPNTSRPPSMHVDDFVALEQGRGDLSASFLPTGMKRQSKDYKSCSPTPRGFNPSSVARSGYYPDMYPIRRQHQISPPPMHQSRSRYMREYSPHGSRSRSGSSGPSSGQHWSKPNMSGSRRDSRDGRDVRQSRPFPR</sequence>
<keyword evidence="4" id="KW-0508">mRNA splicing</keyword>
<keyword evidence="3" id="KW-0507">mRNA processing</keyword>
<feature type="region of interest" description="Disordered" evidence="6">
    <location>
        <begin position="1732"/>
        <end position="1763"/>
    </location>
</feature>
<dbReference type="Proteomes" id="UP000285301">
    <property type="component" value="Unassembled WGS sequence"/>
</dbReference>
<accession>A0A3S4R1K2</accession>
<dbReference type="GO" id="GO:0006397">
    <property type="term" value="P:mRNA processing"/>
    <property type="evidence" value="ECO:0007669"/>
    <property type="project" value="UniProtKB-KW"/>
</dbReference>
<comment type="subcellular location">
    <subcellularLocation>
        <location evidence="1">Nucleus</location>
    </subcellularLocation>
</comment>
<keyword evidence="5" id="KW-0539">Nucleus</keyword>
<dbReference type="PANTHER" id="PTHR23185">
    <property type="entry name" value="PROTEIN VIRILIZER HOMOLOG"/>
    <property type="match status" value="1"/>
</dbReference>
<dbReference type="STRING" id="1965070.A0A3S4R1K2"/>
<feature type="region of interest" description="Disordered" evidence="6">
    <location>
        <begin position="1775"/>
        <end position="1841"/>
    </location>
</feature>
<dbReference type="EMBL" id="NCKU01002101">
    <property type="protein sequence ID" value="RWS10422.1"/>
    <property type="molecule type" value="Genomic_DNA"/>
</dbReference>
<feature type="region of interest" description="Disordered" evidence="6">
    <location>
        <begin position="222"/>
        <end position="387"/>
    </location>
</feature>
<evidence type="ECO:0000313" key="9">
    <source>
        <dbReference type="Proteomes" id="UP000285301"/>
    </source>
</evidence>
<dbReference type="GO" id="GO:0003723">
    <property type="term" value="F:RNA binding"/>
    <property type="evidence" value="ECO:0007669"/>
    <property type="project" value="TreeGrafter"/>
</dbReference>
<dbReference type="InterPro" id="IPR031801">
    <property type="entry name" value="VIR_N"/>
</dbReference>
<feature type="compositionally biased region" description="Basic and acidic residues" evidence="6">
    <location>
        <begin position="1823"/>
        <end position="1835"/>
    </location>
</feature>
<dbReference type="GO" id="GO:0008380">
    <property type="term" value="P:RNA splicing"/>
    <property type="evidence" value="ECO:0007669"/>
    <property type="project" value="UniProtKB-KW"/>
</dbReference>
<evidence type="ECO:0000256" key="3">
    <source>
        <dbReference type="ARBA" id="ARBA00022664"/>
    </source>
</evidence>